<feature type="compositionally biased region" description="Basic and acidic residues" evidence="1">
    <location>
        <begin position="218"/>
        <end position="231"/>
    </location>
</feature>
<organism evidence="2 3">
    <name type="scientific">Clunio marinus</name>
    <dbReference type="NCBI Taxonomy" id="568069"/>
    <lineage>
        <taxon>Eukaryota</taxon>
        <taxon>Metazoa</taxon>
        <taxon>Ecdysozoa</taxon>
        <taxon>Arthropoda</taxon>
        <taxon>Hexapoda</taxon>
        <taxon>Insecta</taxon>
        <taxon>Pterygota</taxon>
        <taxon>Neoptera</taxon>
        <taxon>Endopterygota</taxon>
        <taxon>Diptera</taxon>
        <taxon>Nematocera</taxon>
        <taxon>Chironomoidea</taxon>
        <taxon>Chironomidae</taxon>
        <taxon>Clunio</taxon>
    </lineage>
</organism>
<feature type="compositionally biased region" description="Basic and acidic residues" evidence="1">
    <location>
        <begin position="155"/>
        <end position="168"/>
    </location>
</feature>
<keyword evidence="3" id="KW-1185">Reference proteome</keyword>
<evidence type="ECO:0000313" key="2">
    <source>
        <dbReference type="EMBL" id="CRK89807.1"/>
    </source>
</evidence>
<feature type="region of interest" description="Disordered" evidence="1">
    <location>
        <begin position="76"/>
        <end position="102"/>
    </location>
</feature>
<feature type="region of interest" description="Disordered" evidence="1">
    <location>
        <begin position="141"/>
        <end position="241"/>
    </location>
</feature>
<evidence type="ECO:0000313" key="3">
    <source>
        <dbReference type="Proteomes" id="UP000183832"/>
    </source>
</evidence>
<feature type="region of interest" description="Disordered" evidence="1">
    <location>
        <begin position="422"/>
        <end position="462"/>
    </location>
</feature>
<gene>
    <name evidence="2" type="ORF">CLUMA_CG003423</name>
</gene>
<accession>A0A1J1HP35</accession>
<feature type="compositionally biased region" description="Basic and acidic residues" evidence="1">
    <location>
        <begin position="76"/>
        <end position="88"/>
    </location>
</feature>
<feature type="compositionally biased region" description="Basic and acidic residues" evidence="1">
    <location>
        <begin position="453"/>
        <end position="462"/>
    </location>
</feature>
<dbReference type="EMBL" id="CVRI01000014">
    <property type="protein sequence ID" value="CRK89807.1"/>
    <property type="molecule type" value="Genomic_DNA"/>
</dbReference>
<evidence type="ECO:0000256" key="1">
    <source>
        <dbReference type="SAM" id="MobiDB-lite"/>
    </source>
</evidence>
<protein>
    <submittedName>
        <fullName evidence="2">CLUMA_CG003423, isoform A</fullName>
    </submittedName>
</protein>
<dbReference type="Proteomes" id="UP000183832">
    <property type="component" value="Unassembled WGS sequence"/>
</dbReference>
<sequence>MFCYLDNCDNNLSRFNPKYPDDCIMQHINCVEEEIVKILAHYKALKKKTEESIDAQMRYERKYKKEKEKNEQLLLREKKNNKEKECRKSYPNASALKNNEKSIHETFDVNSSDKNENDDPDFQDNLFKSIKRKTPKFVKEQENLLKKKSPQTPKFDNDKKRVKSDNLKQNKLVFKSTEIEESNVSATVNNVDKDETPEDVNNRKRKSSGWLNAKKLKLKPENPKSKPENLQRPKIKSKKDDQAKTNFGLFQFIVPQRKERKLSLESEDSSRSPITSPVKVNLDVVKEEKPSQKLSSNRSLLSDCDLFHSGDDLSIGSSVEIIEPDESKLVIQVSDCTEYKEELFGKEIEEAVMKQEEYESFADTRSRTKFYGECNDCREFYDEYATKYSAKKANKHIEPCKKTLKGIPQPCKGFLLRKKLAEPPLPKAHSPPRRDHNNLTPDGFWDIPFTPDDPDRTQDGLV</sequence>
<proteinExistence type="predicted"/>
<name>A0A1J1HP35_9DIPT</name>
<dbReference type="AlphaFoldDB" id="A0A1J1HP35"/>
<reference evidence="2 3" key="1">
    <citation type="submission" date="2015-04" db="EMBL/GenBank/DDBJ databases">
        <authorList>
            <person name="Syromyatnikov M.Y."/>
            <person name="Popov V.N."/>
        </authorList>
    </citation>
    <scope>NUCLEOTIDE SEQUENCE [LARGE SCALE GENOMIC DNA]</scope>
</reference>